<dbReference type="GO" id="GO:0016020">
    <property type="term" value="C:membrane"/>
    <property type="evidence" value="ECO:0007669"/>
    <property type="project" value="UniProtKB-SubCell"/>
</dbReference>
<proteinExistence type="predicted"/>
<evidence type="ECO:0000256" key="2">
    <source>
        <dbReference type="ARBA" id="ARBA00022729"/>
    </source>
</evidence>
<dbReference type="Proteomes" id="UP000261560">
    <property type="component" value="Unplaced"/>
</dbReference>
<reference evidence="9" key="1">
    <citation type="submission" date="2025-08" db="UniProtKB">
        <authorList>
            <consortium name="Ensembl"/>
        </authorList>
    </citation>
    <scope>IDENTIFICATION</scope>
</reference>
<feature type="region of interest" description="Disordered" evidence="5">
    <location>
        <begin position="256"/>
        <end position="291"/>
    </location>
</feature>
<dbReference type="PROSITE" id="PS50835">
    <property type="entry name" value="IG_LIKE"/>
    <property type="match status" value="1"/>
</dbReference>
<dbReference type="PANTHER" id="PTHR12080:SF125">
    <property type="entry name" value="CD48 ANTIGEN-LIKE"/>
    <property type="match status" value="1"/>
</dbReference>
<dbReference type="PANTHER" id="PTHR12080">
    <property type="entry name" value="SIGNALING LYMPHOCYTIC ACTIVATION MOLECULE"/>
    <property type="match status" value="1"/>
</dbReference>
<evidence type="ECO:0000256" key="6">
    <source>
        <dbReference type="SAM" id="Phobius"/>
    </source>
</evidence>
<keyword evidence="4" id="KW-0325">Glycoprotein</keyword>
<name>A0A3B3B5B9_ORYME</name>
<evidence type="ECO:0000256" key="3">
    <source>
        <dbReference type="ARBA" id="ARBA00023136"/>
    </source>
</evidence>
<dbReference type="InterPro" id="IPR015631">
    <property type="entry name" value="CD2/SLAM_rcpt"/>
</dbReference>
<evidence type="ECO:0000313" key="10">
    <source>
        <dbReference type="Proteomes" id="UP000261560"/>
    </source>
</evidence>
<dbReference type="Ensembl" id="ENSOMET00000016174.1">
    <property type="protein sequence ID" value="ENSOMEP00000000228.1"/>
    <property type="gene ID" value="ENSOMEG00000001130.1"/>
</dbReference>
<dbReference type="AlphaFoldDB" id="A0A3B3B5B9"/>
<dbReference type="STRING" id="30732.ENSOMEP00000000228"/>
<evidence type="ECO:0000256" key="7">
    <source>
        <dbReference type="SAM" id="SignalP"/>
    </source>
</evidence>
<feature type="chain" id="PRO_5017406039" evidence="7">
    <location>
        <begin position="20"/>
        <end position="291"/>
    </location>
</feature>
<feature type="transmembrane region" description="Helical" evidence="6">
    <location>
        <begin position="214"/>
        <end position="241"/>
    </location>
</feature>
<dbReference type="Gene3D" id="2.60.40.10">
    <property type="entry name" value="Immunoglobulins"/>
    <property type="match status" value="2"/>
</dbReference>
<organism evidence="9 10">
    <name type="scientific">Oryzias melastigma</name>
    <name type="common">Marine medaka</name>
    <dbReference type="NCBI Taxonomy" id="30732"/>
    <lineage>
        <taxon>Eukaryota</taxon>
        <taxon>Metazoa</taxon>
        <taxon>Chordata</taxon>
        <taxon>Craniata</taxon>
        <taxon>Vertebrata</taxon>
        <taxon>Euteleostomi</taxon>
        <taxon>Actinopterygii</taxon>
        <taxon>Neopterygii</taxon>
        <taxon>Teleostei</taxon>
        <taxon>Neoteleostei</taxon>
        <taxon>Acanthomorphata</taxon>
        <taxon>Ovalentaria</taxon>
        <taxon>Atherinomorphae</taxon>
        <taxon>Beloniformes</taxon>
        <taxon>Adrianichthyidae</taxon>
        <taxon>Oryziinae</taxon>
        <taxon>Oryzias</taxon>
    </lineage>
</organism>
<keyword evidence="6" id="KW-1133">Transmembrane helix</keyword>
<evidence type="ECO:0000259" key="8">
    <source>
        <dbReference type="PROSITE" id="PS50835"/>
    </source>
</evidence>
<feature type="signal peptide" evidence="7">
    <location>
        <begin position="1"/>
        <end position="19"/>
    </location>
</feature>
<keyword evidence="10" id="KW-1185">Reference proteome</keyword>
<evidence type="ECO:0000256" key="4">
    <source>
        <dbReference type="ARBA" id="ARBA00023180"/>
    </source>
</evidence>
<evidence type="ECO:0000256" key="5">
    <source>
        <dbReference type="SAM" id="MobiDB-lite"/>
    </source>
</evidence>
<reference evidence="9" key="2">
    <citation type="submission" date="2025-09" db="UniProtKB">
        <authorList>
            <consortium name="Ensembl"/>
        </authorList>
    </citation>
    <scope>IDENTIFICATION</scope>
</reference>
<keyword evidence="6" id="KW-0812">Transmembrane</keyword>
<dbReference type="InterPro" id="IPR013783">
    <property type="entry name" value="Ig-like_fold"/>
</dbReference>
<keyword evidence="2 7" id="KW-0732">Signal</keyword>
<dbReference type="InterPro" id="IPR036179">
    <property type="entry name" value="Ig-like_dom_sf"/>
</dbReference>
<dbReference type="InterPro" id="IPR007110">
    <property type="entry name" value="Ig-like_dom"/>
</dbReference>
<evidence type="ECO:0000313" key="9">
    <source>
        <dbReference type="Ensembl" id="ENSOMEP00000000228.1"/>
    </source>
</evidence>
<feature type="domain" description="Ig-like" evidence="8">
    <location>
        <begin position="123"/>
        <end position="204"/>
    </location>
</feature>
<dbReference type="PaxDb" id="30732-ENSOMEP00000000228"/>
<protein>
    <submittedName>
        <fullName evidence="9">Uncharacterized LOC112161483</fullName>
    </submittedName>
</protein>
<keyword evidence="3 6" id="KW-0472">Membrane</keyword>
<dbReference type="GeneTree" id="ENSGT00610000086518"/>
<comment type="subcellular location">
    <subcellularLocation>
        <location evidence="1">Membrane</location>
    </subcellularLocation>
</comment>
<dbReference type="SUPFAM" id="SSF48726">
    <property type="entry name" value="Immunoglobulin"/>
    <property type="match status" value="1"/>
</dbReference>
<sequence length="291" mass="31877">MGFLLGLCVLAVAVEFVKTEETLQNKEFALDGTLKLRPVNPPTPITSMTWKHEGNLLVEQYSSTAKPEYYGQFKDRTSLVFSTGEITISKLKLEDGGKYTIEINNVIQDVGFQVKFIKEVPVPTVDVKPLACSETSDSCSLHCEGNVDSAGTVSYFWKGGDQDWKKSTTKKLEIKNDADTRKIKEFFCKVENSVSEKESAAELNPFYKEEEAGLSVGAVVGIVFVFILIIVAVFGVAVLFYKKMFCFKNCQKETDTTKPNGITGEEGVKLTEPTATGAGSGPAIETTNESA</sequence>
<evidence type="ECO:0000256" key="1">
    <source>
        <dbReference type="ARBA" id="ARBA00004370"/>
    </source>
</evidence>
<accession>A0A3B3B5B9</accession>
<dbReference type="OMA" id="FLECNKE"/>